<dbReference type="Proteomes" id="UP001174677">
    <property type="component" value="Chromosome 4"/>
</dbReference>
<accession>A0ABQ9MQX9</accession>
<evidence type="ECO:0000313" key="3">
    <source>
        <dbReference type="EMBL" id="KAJ9182531.1"/>
    </source>
</evidence>
<feature type="transmembrane region" description="Helical" evidence="2">
    <location>
        <begin position="44"/>
        <end position="61"/>
    </location>
</feature>
<feature type="compositionally biased region" description="Polar residues" evidence="1">
    <location>
        <begin position="122"/>
        <end position="132"/>
    </location>
</feature>
<keyword evidence="2" id="KW-0472">Membrane</keyword>
<evidence type="ECO:0000256" key="1">
    <source>
        <dbReference type="SAM" id="MobiDB-lite"/>
    </source>
</evidence>
<organism evidence="3 4">
    <name type="scientific">Hevea brasiliensis</name>
    <name type="common">Para rubber tree</name>
    <name type="synonym">Siphonia brasiliensis</name>
    <dbReference type="NCBI Taxonomy" id="3981"/>
    <lineage>
        <taxon>Eukaryota</taxon>
        <taxon>Viridiplantae</taxon>
        <taxon>Streptophyta</taxon>
        <taxon>Embryophyta</taxon>
        <taxon>Tracheophyta</taxon>
        <taxon>Spermatophyta</taxon>
        <taxon>Magnoliopsida</taxon>
        <taxon>eudicotyledons</taxon>
        <taxon>Gunneridae</taxon>
        <taxon>Pentapetalae</taxon>
        <taxon>rosids</taxon>
        <taxon>fabids</taxon>
        <taxon>Malpighiales</taxon>
        <taxon>Euphorbiaceae</taxon>
        <taxon>Crotonoideae</taxon>
        <taxon>Micrandreae</taxon>
        <taxon>Hevea</taxon>
    </lineage>
</organism>
<protein>
    <recommendedName>
        <fullName evidence="5">Transmembrane protein</fullName>
    </recommendedName>
</protein>
<dbReference type="PANTHER" id="PTHR35708:SF4">
    <property type="entry name" value="TRANSMEMBRANE PROTEIN"/>
    <property type="match status" value="1"/>
</dbReference>
<keyword evidence="2" id="KW-0812">Transmembrane</keyword>
<sequence length="240" mass="26575">MGQTAENRISSSQCFFKLSLLCVAVFVPSLIFICFLTFGFSPLLVTISILLASTILILTFSKRKVITVANPSPAHDDEVSMSSPKDLLVKEVEQVLNPEVEAVTLCSAAQQSEVSDNHEYQVESTDFPSASESGDDYSESENFELNWVSFNNVRKNVSISESSFSSDNNEDEDDNLIEISFPDNNSVELNEDSDEKLQTEYLPESIFGQEGLMELLADINEVNEEDNLIEIDLSMGSIKG</sequence>
<gene>
    <name evidence="3" type="ORF">P3X46_006517</name>
</gene>
<feature type="transmembrane region" description="Helical" evidence="2">
    <location>
        <begin position="18"/>
        <end position="38"/>
    </location>
</feature>
<feature type="region of interest" description="Disordered" evidence="1">
    <location>
        <begin position="114"/>
        <end position="138"/>
    </location>
</feature>
<comment type="caution">
    <text evidence="3">The sequence shown here is derived from an EMBL/GenBank/DDBJ whole genome shotgun (WGS) entry which is preliminary data.</text>
</comment>
<dbReference type="PANTHER" id="PTHR35708">
    <property type="entry name" value="GB|AAD25831.1"/>
    <property type="match status" value="1"/>
</dbReference>
<dbReference type="EMBL" id="JARPOI010000004">
    <property type="protein sequence ID" value="KAJ9182531.1"/>
    <property type="molecule type" value="Genomic_DNA"/>
</dbReference>
<keyword evidence="2" id="KW-1133">Transmembrane helix</keyword>
<proteinExistence type="predicted"/>
<name>A0ABQ9MQX9_HEVBR</name>
<evidence type="ECO:0000313" key="4">
    <source>
        <dbReference type="Proteomes" id="UP001174677"/>
    </source>
</evidence>
<evidence type="ECO:0000256" key="2">
    <source>
        <dbReference type="SAM" id="Phobius"/>
    </source>
</evidence>
<reference evidence="3" key="1">
    <citation type="journal article" date="2023" name="Plant Biotechnol. J.">
        <title>Chromosome-level wild Hevea brasiliensis genome provides new tools for genomic-assisted breeding and valuable loci to elevate rubber yield.</title>
        <authorList>
            <person name="Cheng H."/>
            <person name="Song X."/>
            <person name="Hu Y."/>
            <person name="Wu T."/>
            <person name="Yang Q."/>
            <person name="An Z."/>
            <person name="Feng S."/>
            <person name="Deng Z."/>
            <person name="Wu W."/>
            <person name="Zeng X."/>
            <person name="Tu M."/>
            <person name="Wang X."/>
            <person name="Huang H."/>
        </authorList>
    </citation>
    <scope>NUCLEOTIDE SEQUENCE</scope>
    <source>
        <strain evidence="3">MT/VB/25A 57/8</strain>
    </source>
</reference>
<evidence type="ECO:0008006" key="5">
    <source>
        <dbReference type="Google" id="ProtNLM"/>
    </source>
</evidence>
<keyword evidence="4" id="KW-1185">Reference proteome</keyword>